<dbReference type="Proteomes" id="UP001606303">
    <property type="component" value="Unassembled WGS sequence"/>
</dbReference>
<evidence type="ECO:0000313" key="3">
    <source>
        <dbReference type="Proteomes" id="UP001606303"/>
    </source>
</evidence>
<gene>
    <name evidence="2" type="ORF">ACG01O_16895</name>
</gene>
<comment type="caution">
    <text evidence="2">The sequence shown here is derived from an EMBL/GenBank/DDBJ whole genome shotgun (WGS) entry which is preliminary data.</text>
</comment>
<name>A0ABW7H255_9BURK</name>
<dbReference type="Pfam" id="PF13566">
    <property type="entry name" value="DUF4130"/>
    <property type="match status" value="1"/>
</dbReference>
<dbReference type="InterPro" id="IPR023875">
    <property type="entry name" value="DNA_repair_put"/>
</dbReference>
<protein>
    <submittedName>
        <fullName evidence="2">TIGR03915 family putative DNA repair protein</fullName>
    </submittedName>
</protein>
<dbReference type="InterPro" id="IPR025404">
    <property type="entry name" value="DUF4130"/>
</dbReference>
<dbReference type="NCBIfam" id="TIGR03915">
    <property type="entry name" value="SAM_7_link_chp"/>
    <property type="match status" value="1"/>
</dbReference>
<dbReference type="EMBL" id="JBIGIB010000005">
    <property type="protein sequence ID" value="MFG6468307.1"/>
    <property type="molecule type" value="Genomic_DNA"/>
</dbReference>
<reference evidence="2 3" key="1">
    <citation type="submission" date="2024-08" db="EMBL/GenBank/DDBJ databases">
        <authorList>
            <person name="Lu H."/>
        </authorList>
    </citation>
    <scope>NUCLEOTIDE SEQUENCE [LARGE SCALE GENOMIC DNA]</scope>
    <source>
        <strain evidence="2 3">BYS87W</strain>
    </source>
</reference>
<accession>A0ABW7H255</accession>
<dbReference type="RefSeq" id="WP_394386392.1">
    <property type="nucleotide sequence ID" value="NZ_JBIGIB010000005.1"/>
</dbReference>
<evidence type="ECO:0000259" key="1">
    <source>
        <dbReference type="Pfam" id="PF13566"/>
    </source>
</evidence>
<proteinExistence type="predicted"/>
<organism evidence="2 3">
    <name type="scientific">Pelomonas baiyunensis</name>
    <dbReference type="NCBI Taxonomy" id="3299026"/>
    <lineage>
        <taxon>Bacteria</taxon>
        <taxon>Pseudomonadati</taxon>
        <taxon>Pseudomonadota</taxon>
        <taxon>Betaproteobacteria</taxon>
        <taxon>Burkholderiales</taxon>
        <taxon>Sphaerotilaceae</taxon>
        <taxon>Roseateles</taxon>
    </lineage>
</organism>
<sequence length="256" mass="28523">MELPLRHPSDWDGFSAQLPALLAGAGAGWTHDLGAQAALFEAEPEPAAAPHAGPWTPPPGWDALGRSVAMHDDDSRYARLLAYARRLQQAPGLWGDVLDADRRHLKAMARQVGREIHKMHAFVRFREVADPTAAGGRRHVAWFEPAHHVLRAVAPFFVRRFAQHPWAILTPRGCLHWDGTRLTGAGPAQRDQAPAEDAGEALWLTYYRSIFNPARVKVAAMKKEMPVRYWAQLPEAQLIDGLLRDAPRREGQMRGV</sequence>
<evidence type="ECO:0000313" key="2">
    <source>
        <dbReference type="EMBL" id="MFG6468307.1"/>
    </source>
</evidence>
<keyword evidence="3" id="KW-1185">Reference proteome</keyword>
<feature type="domain" description="DUF4130" evidence="1">
    <location>
        <begin position="79"/>
        <end position="235"/>
    </location>
</feature>